<dbReference type="OrthoDB" id="10493089at2759"/>
<dbReference type="OMA" id="RTINGCR"/>
<evidence type="ECO:0008006" key="4">
    <source>
        <dbReference type="Google" id="ProtNLM"/>
    </source>
</evidence>
<feature type="region of interest" description="Disordered" evidence="1">
    <location>
        <begin position="1"/>
        <end position="21"/>
    </location>
</feature>
<sequence>MVAQGDNNEIPYAYDNEGNPPRLRFTLFGSDADSLRAERELAEEARLEAVGLPMPAYTAASITTTKRKPGKQPAQPGEGKKGRGNHSTDIPPAWTDAENLELLKLVRDNPTSTFQSIADKLNDSFWTNHASFAGRTINGCRPQYSKIMGGKREVTIGAVPARIKELEDKLSNN</sequence>
<proteinExistence type="predicted"/>
<dbReference type="AlphaFoldDB" id="N1PT80"/>
<dbReference type="EMBL" id="KB446537">
    <property type="protein sequence ID" value="EME46153.1"/>
    <property type="molecule type" value="Genomic_DNA"/>
</dbReference>
<reference evidence="2 3" key="2">
    <citation type="journal article" date="2012" name="PLoS Pathog.">
        <title>Diverse lifestyles and strategies of plant pathogenesis encoded in the genomes of eighteen Dothideomycetes fungi.</title>
        <authorList>
            <person name="Ohm R.A."/>
            <person name="Feau N."/>
            <person name="Henrissat B."/>
            <person name="Schoch C.L."/>
            <person name="Horwitz B.A."/>
            <person name="Barry K.W."/>
            <person name="Condon B.J."/>
            <person name="Copeland A.C."/>
            <person name="Dhillon B."/>
            <person name="Glaser F."/>
            <person name="Hesse C.N."/>
            <person name="Kosti I."/>
            <person name="LaButti K."/>
            <person name="Lindquist E.A."/>
            <person name="Lucas S."/>
            <person name="Salamov A.A."/>
            <person name="Bradshaw R.E."/>
            <person name="Ciuffetti L."/>
            <person name="Hamelin R.C."/>
            <person name="Kema G.H.J."/>
            <person name="Lawrence C."/>
            <person name="Scott J.A."/>
            <person name="Spatafora J.W."/>
            <person name="Turgeon B.G."/>
            <person name="de Wit P.J.G.M."/>
            <person name="Zhong S."/>
            <person name="Goodwin S.B."/>
            <person name="Grigoriev I.V."/>
        </authorList>
    </citation>
    <scope>NUCLEOTIDE SEQUENCE [LARGE SCALE GENOMIC DNA]</scope>
    <source>
        <strain evidence="3">NZE10 / CBS 128990</strain>
    </source>
</reference>
<accession>N1PT80</accession>
<name>N1PT80_DOTSN</name>
<gene>
    <name evidence="2" type="ORF">DOTSEDRAFT_22258</name>
</gene>
<keyword evidence="3" id="KW-1185">Reference proteome</keyword>
<evidence type="ECO:0000313" key="2">
    <source>
        <dbReference type="EMBL" id="EME46153.1"/>
    </source>
</evidence>
<evidence type="ECO:0000256" key="1">
    <source>
        <dbReference type="SAM" id="MobiDB-lite"/>
    </source>
</evidence>
<feature type="region of interest" description="Disordered" evidence="1">
    <location>
        <begin position="61"/>
        <end position="93"/>
    </location>
</feature>
<dbReference type="Proteomes" id="UP000016933">
    <property type="component" value="Unassembled WGS sequence"/>
</dbReference>
<evidence type="ECO:0000313" key="3">
    <source>
        <dbReference type="Proteomes" id="UP000016933"/>
    </source>
</evidence>
<reference evidence="3" key="1">
    <citation type="journal article" date="2012" name="PLoS Genet.">
        <title>The genomes of the fungal plant pathogens Cladosporium fulvum and Dothistroma septosporum reveal adaptation to different hosts and lifestyles but also signatures of common ancestry.</title>
        <authorList>
            <person name="de Wit P.J.G.M."/>
            <person name="van der Burgt A."/>
            <person name="Oekmen B."/>
            <person name="Stergiopoulos I."/>
            <person name="Abd-Elsalam K.A."/>
            <person name="Aerts A.L."/>
            <person name="Bahkali A.H."/>
            <person name="Beenen H.G."/>
            <person name="Chettri P."/>
            <person name="Cox M.P."/>
            <person name="Datema E."/>
            <person name="de Vries R.P."/>
            <person name="Dhillon B."/>
            <person name="Ganley A.R."/>
            <person name="Griffiths S.A."/>
            <person name="Guo Y."/>
            <person name="Hamelin R.C."/>
            <person name="Henrissat B."/>
            <person name="Kabir M.S."/>
            <person name="Jashni M.K."/>
            <person name="Kema G."/>
            <person name="Klaubauf S."/>
            <person name="Lapidus A."/>
            <person name="Levasseur A."/>
            <person name="Lindquist E."/>
            <person name="Mehrabi R."/>
            <person name="Ohm R.A."/>
            <person name="Owen T.J."/>
            <person name="Salamov A."/>
            <person name="Schwelm A."/>
            <person name="Schijlen E."/>
            <person name="Sun H."/>
            <person name="van den Burg H.A."/>
            <person name="van Ham R.C.H.J."/>
            <person name="Zhang S."/>
            <person name="Goodwin S.B."/>
            <person name="Grigoriev I.V."/>
            <person name="Collemare J."/>
            <person name="Bradshaw R.E."/>
        </authorList>
    </citation>
    <scope>NUCLEOTIDE SEQUENCE [LARGE SCALE GENOMIC DNA]</scope>
    <source>
        <strain evidence="3">NZE10 / CBS 128990</strain>
    </source>
</reference>
<dbReference type="HOGENOM" id="CLU_1547546_0_0_1"/>
<organism evidence="2 3">
    <name type="scientific">Dothistroma septosporum (strain NZE10 / CBS 128990)</name>
    <name type="common">Red band needle blight fungus</name>
    <name type="synonym">Mycosphaerella pini</name>
    <dbReference type="NCBI Taxonomy" id="675120"/>
    <lineage>
        <taxon>Eukaryota</taxon>
        <taxon>Fungi</taxon>
        <taxon>Dikarya</taxon>
        <taxon>Ascomycota</taxon>
        <taxon>Pezizomycotina</taxon>
        <taxon>Dothideomycetes</taxon>
        <taxon>Dothideomycetidae</taxon>
        <taxon>Mycosphaerellales</taxon>
        <taxon>Mycosphaerellaceae</taxon>
        <taxon>Dothistroma</taxon>
    </lineage>
</organism>
<protein>
    <recommendedName>
        <fullName evidence="4">Myb-like domain-containing protein</fullName>
    </recommendedName>
</protein>